<dbReference type="OrthoDB" id="354304at2759"/>
<dbReference type="InterPro" id="IPR051695">
    <property type="entry name" value="Phosphoglycerate_Mutase"/>
</dbReference>
<name>A0A4Y7U1S2_COPMI</name>
<proteinExistence type="predicted"/>
<evidence type="ECO:0000256" key="1">
    <source>
        <dbReference type="ARBA" id="ARBA00022801"/>
    </source>
</evidence>
<feature type="compositionally biased region" description="Low complexity" evidence="3">
    <location>
        <begin position="69"/>
        <end position="81"/>
    </location>
</feature>
<feature type="region of interest" description="Disordered" evidence="3">
    <location>
        <begin position="58"/>
        <end position="102"/>
    </location>
</feature>
<dbReference type="STRING" id="71717.A0A4Y7U1S2"/>
<keyword evidence="1" id="KW-0378">Hydrolase</keyword>
<accession>A0A4Y7U1S2</accession>
<evidence type="ECO:0000313" key="4">
    <source>
        <dbReference type="EMBL" id="TEB39789.1"/>
    </source>
</evidence>
<dbReference type="PANTHER" id="PTHR46517">
    <property type="entry name" value="FRUCTOSE-2,6-BISPHOSPHATASE TIGAR"/>
    <property type="match status" value="1"/>
</dbReference>
<dbReference type="Gene3D" id="3.40.50.1240">
    <property type="entry name" value="Phosphoglycerate mutase-like"/>
    <property type="match status" value="1"/>
</dbReference>
<dbReference type="AlphaFoldDB" id="A0A4Y7U1S2"/>
<evidence type="ECO:0000256" key="2">
    <source>
        <dbReference type="PIRSR" id="PIRSR613078-2"/>
    </source>
</evidence>
<dbReference type="InterPro" id="IPR013078">
    <property type="entry name" value="His_Pase_superF_clade-1"/>
</dbReference>
<dbReference type="SMART" id="SM00855">
    <property type="entry name" value="PGAM"/>
    <property type="match status" value="1"/>
</dbReference>
<gene>
    <name evidence="4" type="ORF">FA13DRAFT_24553</name>
</gene>
<dbReference type="PANTHER" id="PTHR46517:SF1">
    <property type="entry name" value="FRUCTOSE-2,6-BISPHOSPHATASE TIGAR"/>
    <property type="match status" value="1"/>
</dbReference>
<dbReference type="GO" id="GO:0045820">
    <property type="term" value="P:negative regulation of glycolytic process"/>
    <property type="evidence" value="ECO:0007669"/>
    <property type="project" value="TreeGrafter"/>
</dbReference>
<dbReference type="GO" id="GO:0004331">
    <property type="term" value="F:fructose-2,6-bisphosphate 2-phosphatase activity"/>
    <property type="evidence" value="ECO:0007669"/>
    <property type="project" value="TreeGrafter"/>
</dbReference>
<keyword evidence="5" id="KW-1185">Reference proteome</keyword>
<reference evidence="4 5" key="1">
    <citation type="journal article" date="2019" name="Nat. Ecol. Evol.">
        <title>Megaphylogeny resolves global patterns of mushroom evolution.</title>
        <authorList>
            <person name="Varga T."/>
            <person name="Krizsan K."/>
            <person name="Foldi C."/>
            <person name="Dima B."/>
            <person name="Sanchez-Garcia M."/>
            <person name="Sanchez-Ramirez S."/>
            <person name="Szollosi G.J."/>
            <person name="Szarkandi J.G."/>
            <person name="Papp V."/>
            <person name="Albert L."/>
            <person name="Andreopoulos W."/>
            <person name="Angelini C."/>
            <person name="Antonin V."/>
            <person name="Barry K.W."/>
            <person name="Bougher N.L."/>
            <person name="Buchanan P."/>
            <person name="Buyck B."/>
            <person name="Bense V."/>
            <person name="Catcheside P."/>
            <person name="Chovatia M."/>
            <person name="Cooper J."/>
            <person name="Damon W."/>
            <person name="Desjardin D."/>
            <person name="Finy P."/>
            <person name="Geml J."/>
            <person name="Haridas S."/>
            <person name="Hughes K."/>
            <person name="Justo A."/>
            <person name="Karasinski D."/>
            <person name="Kautmanova I."/>
            <person name="Kiss B."/>
            <person name="Kocsube S."/>
            <person name="Kotiranta H."/>
            <person name="LaButti K.M."/>
            <person name="Lechner B.E."/>
            <person name="Liimatainen K."/>
            <person name="Lipzen A."/>
            <person name="Lukacs Z."/>
            <person name="Mihaltcheva S."/>
            <person name="Morgado L.N."/>
            <person name="Niskanen T."/>
            <person name="Noordeloos M.E."/>
            <person name="Ohm R.A."/>
            <person name="Ortiz-Santana B."/>
            <person name="Ovrebo C."/>
            <person name="Racz N."/>
            <person name="Riley R."/>
            <person name="Savchenko A."/>
            <person name="Shiryaev A."/>
            <person name="Soop K."/>
            <person name="Spirin V."/>
            <person name="Szebenyi C."/>
            <person name="Tomsovsky M."/>
            <person name="Tulloss R.E."/>
            <person name="Uehling J."/>
            <person name="Grigoriev I.V."/>
            <person name="Vagvolgyi C."/>
            <person name="Papp T."/>
            <person name="Martin F.M."/>
            <person name="Miettinen O."/>
            <person name="Hibbett D.S."/>
            <person name="Nagy L.G."/>
        </authorList>
    </citation>
    <scope>NUCLEOTIDE SEQUENCE [LARGE SCALE GENOMIC DNA]</scope>
    <source>
        <strain evidence="4 5">FP101781</strain>
    </source>
</reference>
<feature type="binding site" evidence="2">
    <location>
        <position position="50"/>
    </location>
    <ligand>
        <name>substrate</name>
    </ligand>
</feature>
<protein>
    <submittedName>
        <fullName evidence="4">Phosphoglycerate mutase-like protein</fullName>
    </submittedName>
</protein>
<dbReference type="GO" id="GO:0043456">
    <property type="term" value="P:regulation of pentose-phosphate shunt"/>
    <property type="evidence" value="ECO:0007669"/>
    <property type="project" value="TreeGrafter"/>
</dbReference>
<organism evidence="4 5">
    <name type="scientific">Coprinellus micaceus</name>
    <name type="common">Glistening ink-cap mushroom</name>
    <name type="synonym">Coprinus micaceus</name>
    <dbReference type="NCBI Taxonomy" id="71717"/>
    <lineage>
        <taxon>Eukaryota</taxon>
        <taxon>Fungi</taxon>
        <taxon>Dikarya</taxon>
        <taxon>Basidiomycota</taxon>
        <taxon>Agaricomycotina</taxon>
        <taxon>Agaricomycetes</taxon>
        <taxon>Agaricomycetidae</taxon>
        <taxon>Agaricales</taxon>
        <taxon>Agaricineae</taxon>
        <taxon>Psathyrellaceae</taxon>
        <taxon>Coprinellus</taxon>
    </lineage>
</organism>
<evidence type="ECO:0000313" key="5">
    <source>
        <dbReference type="Proteomes" id="UP000298030"/>
    </source>
</evidence>
<dbReference type="CDD" id="cd07067">
    <property type="entry name" value="HP_PGM_like"/>
    <property type="match status" value="1"/>
</dbReference>
<dbReference type="EMBL" id="QPFP01000001">
    <property type="protein sequence ID" value="TEB39789.1"/>
    <property type="molecule type" value="Genomic_DNA"/>
</dbReference>
<sequence length="313" mass="35221">MERLVDNLKDVWAGWKDSQLTNHGMKQAEALALSFSSTPFTAIYTSDLSRAHLTAKAIHATQPKPPSSSRPSGSTLSGTRSVSFRTASHGPPAPTPLHTNDLLREQSFGVGEGKSYKVTRNKSMSLSQHFARNIFPTLYGRQDSFPGGESKEDVCVRAKKFLEDVIMPCVWAEEHPDEEHSEEERSSDDSDVLPVAERKAKNEKKRAHICIVSHGLFIPELIVLMALMDDEYKSKTQEVRNNVRGMRNTDWTRVEFGFEKSSDPDATVQKSLRIKFTHVKAHPHLDKLQRQKGGISRVAYDPSQKDIRSFFGR</sequence>
<dbReference type="InterPro" id="IPR029033">
    <property type="entry name" value="His_PPase_superfam"/>
</dbReference>
<dbReference type="Proteomes" id="UP000298030">
    <property type="component" value="Unassembled WGS sequence"/>
</dbReference>
<evidence type="ECO:0000256" key="3">
    <source>
        <dbReference type="SAM" id="MobiDB-lite"/>
    </source>
</evidence>
<comment type="caution">
    <text evidence="4">The sequence shown here is derived from an EMBL/GenBank/DDBJ whole genome shotgun (WGS) entry which is preliminary data.</text>
</comment>
<dbReference type="SUPFAM" id="SSF53254">
    <property type="entry name" value="Phosphoglycerate mutase-like"/>
    <property type="match status" value="1"/>
</dbReference>
<dbReference type="GO" id="GO:0005829">
    <property type="term" value="C:cytosol"/>
    <property type="evidence" value="ECO:0007669"/>
    <property type="project" value="TreeGrafter"/>
</dbReference>
<dbReference type="Pfam" id="PF00300">
    <property type="entry name" value="His_Phos_1"/>
    <property type="match status" value="1"/>
</dbReference>
<feature type="compositionally biased region" description="Basic and acidic residues" evidence="3">
    <location>
        <begin position="175"/>
        <end position="188"/>
    </location>
</feature>
<feature type="region of interest" description="Disordered" evidence="3">
    <location>
        <begin position="175"/>
        <end position="194"/>
    </location>
</feature>